<feature type="transmembrane region" description="Helical" evidence="9">
    <location>
        <begin position="96"/>
        <end position="120"/>
    </location>
</feature>
<gene>
    <name evidence="12" type="ORF">RFI_00629</name>
</gene>
<keyword evidence="5" id="KW-0547">Nucleotide-binding</keyword>
<dbReference type="OrthoDB" id="6500128at2759"/>
<comment type="subcellular location">
    <subcellularLocation>
        <location evidence="1">Membrane</location>
        <topology evidence="1">Multi-pass membrane protein</topology>
    </subcellularLocation>
</comment>
<dbReference type="OMA" id="IRARITM"/>
<evidence type="ECO:0000256" key="4">
    <source>
        <dbReference type="ARBA" id="ARBA00022692"/>
    </source>
</evidence>
<dbReference type="GO" id="GO:0016887">
    <property type="term" value="F:ATP hydrolysis activity"/>
    <property type="evidence" value="ECO:0007669"/>
    <property type="project" value="InterPro"/>
</dbReference>
<keyword evidence="4 9" id="KW-0812">Transmembrane</keyword>
<keyword evidence="13" id="KW-1185">Reference proteome</keyword>
<evidence type="ECO:0000259" key="10">
    <source>
        <dbReference type="PROSITE" id="PS50893"/>
    </source>
</evidence>
<dbReference type="GO" id="GO:0140359">
    <property type="term" value="F:ABC-type transporter activity"/>
    <property type="evidence" value="ECO:0007669"/>
    <property type="project" value="InterPro"/>
</dbReference>
<dbReference type="CDD" id="cd03244">
    <property type="entry name" value="ABCC_MRP_domain2"/>
    <property type="match status" value="1"/>
</dbReference>
<dbReference type="Pfam" id="PF00664">
    <property type="entry name" value="ABC_membrane"/>
    <property type="match status" value="1"/>
</dbReference>
<dbReference type="InterPro" id="IPR044726">
    <property type="entry name" value="ABCC_6TM_D2"/>
</dbReference>
<dbReference type="InterPro" id="IPR017871">
    <property type="entry name" value="ABC_transporter-like_CS"/>
</dbReference>
<comment type="caution">
    <text evidence="12">The sequence shown here is derived from an EMBL/GenBank/DDBJ whole genome shotgun (WGS) entry which is preliminary data.</text>
</comment>
<dbReference type="EMBL" id="ASPP01000681">
    <property type="protein sequence ID" value="ETO36433.1"/>
    <property type="molecule type" value="Genomic_DNA"/>
</dbReference>
<dbReference type="InterPro" id="IPR027417">
    <property type="entry name" value="P-loop_NTPase"/>
</dbReference>
<evidence type="ECO:0000256" key="8">
    <source>
        <dbReference type="ARBA" id="ARBA00023136"/>
    </source>
</evidence>
<dbReference type="PROSITE" id="PS00211">
    <property type="entry name" value="ABC_TRANSPORTER_1"/>
    <property type="match status" value="1"/>
</dbReference>
<dbReference type="PROSITE" id="PS50893">
    <property type="entry name" value="ABC_TRANSPORTER_2"/>
    <property type="match status" value="1"/>
</dbReference>
<feature type="domain" description="ABC transporter" evidence="10">
    <location>
        <begin position="187"/>
        <end position="419"/>
    </location>
</feature>
<evidence type="ECO:0000259" key="11">
    <source>
        <dbReference type="PROSITE" id="PS50929"/>
    </source>
</evidence>
<evidence type="ECO:0000256" key="7">
    <source>
        <dbReference type="ARBA" id="ARBA00022989"/>
    </source>
</evidence>
<dbReference type="GO" id="GO:0016020">
    <property type="term" value="C:membrane"/>
    <property type="evidence" value="ECO:0007669"/>
    <property type="project" value="UniProtKB-SubCell"/>
</dbReference>
<dbReference type="InterPro" id="IPR003593">
    <property type="entry name" value="AAA+_ATPase"/>
</dbReference>
<evidence type="ECO:0000313" key="13">
    <source>
        <dbReference type="Proteomes" id="UP000023152"/>
    </source>
</evidence>
<evidence type="ECO:0000256" key="5">
    <source>
        <dbReference type="ARBA" id="ARBA00022741"/>
    </source>
</evidence>
<dbReference type="SMART" id="SM00382">
    <property type="entry name" value="AAA"/>
    <property type="match status" value="1"/>
</dbReference>
<dbReference type="PROSITE" id="PS50929">
    <property type="entry name" value="ABC_TM1F"/>
    <property type="match status" value="1"/>
</dbReference>
<dbReference type="InterPro" id="IPR003439">
    <property type="entry name" value="ABC_transporter-like_ATP-bd"/>
</dbReference>
<dbReference type="PANTHER" id="PTHR24223:SF456">
    <property type="entry name" value="MULTIDRUG RESISTANCE-ASSOCIATED PROTEIN LETHAL(2)03659"/>
    <property type="match status" value="1"/>
</dbReference>
<dbReference type="Gene3D" id="3.40.50.300">
    <property type="entry name" value="P-loop containing nucleotide triphosphate hydrolases"/>
    <property type="match status" value="1"/>
</dbReference>
<proteinExistence type="inferred from homology"/>
<keyword evidence="3" id="KW-0813">Transport</keyword>
<dbReference type="SUPFAM" id="SSF52540">
    <property type="entry name" value="P-loop containing nucleoside triphosphate hydrolases"/>
    <property type="match status" value="1"/>
</dbReference>
<feature type="domain" description="ABC transmembrane type-1" evidence="11">
    <location>
        <begin position="1"/>
        <end position="152"/>
    </location>
</feature>
<dbReference type="InterPro" id="IPR011527">
    <property type="entry name" value="ABC1_TM_dom"/>
</dbReference>
<dbReference type="CDD" id="cd18580">
    <property type="entry name" value="ABC_6TM_ABCC_D2"/>
    <property type="match status" value="1"/>
</dbReference>
<sequence length="433" mass="48292">MSVIVAGLASPWVLLLVLPTLVGFAWGCRVFLASSRTLKRLDGTTRSPIFAHFSVLFSGLSTIRAYNKQEMMLNGALDMVDVNTRVCLIFEAISRWLGFTVDLIVTLLVFSTALLCVYLSGSGGAVGLALSYMTMLSAGLQWAVRLSAELESHMTSVERILEYKNLPPEGHPGRIQPPQEWPTTGKMEFKHLRARYREHLEDVLNGINISIPSCQKIGRTGSGKSSLFLTMFRLLEPYQGHIELDGVNCSDLRLSDLRAKLSIIPQEPVLFTETLRYNIDPMHLYTDQQIMDVLSIVQLDDMVREQLPDGLDTHMAEQGSNFSVGESQLICVARALLHSSKILLVDEATSSVDPLTDLLIQKVLREKFKDRTVLTIAHRLQTILDCDKILVLSSGKVVEFDAPKILLSKNPNVDPTAVFALMYREAQKHNKHS</sequence>
<dbReference type="Pfam" id="PF00005">
    <property type="entry name" value="ABC_tran"/>
    <property type="match status" value="1"/>
</dbReference>
<keyword evidence="6" id="KW-0067">ATP-binding</keyword>
<evidence type="ECO:0000256" key="9">
    <source>
        <dbReference type="SAM" id="Phobius"/>
    </source>
</evidence>
<dbReference type="Proteomes" id="UP000023152">
    <property type="component" value="Unassembled WGS sequence"/>
</dbReference>
<comment type="similarity">
    <text evidence="2">Belongs to the ABC transporter superfamily. ABCC family. Conjugate transporter (TC 3.A.1.208) subfamily.</text>
</comment>
<dbReference type="FunFam" id="3.40.50.300:FF:000163">
    <property type="entry name" value="Multidrug resistance-associated protein member 4"/>
    <property type="match status" value="1"/>
</dbReference>
<dbReference type="GO" id="GO:0005524">
    <property type="term" value="F:ATP binding"/>
    <property type="evidence" value="ECO:0007669"/>
    <property type="project" value="UniProtKB-KW"/>
</dbReference>
<keyword evidence="7 9" id="KW-1133">Transmembrane helix</keyword>
<accession>X6PEB4</accession>
<dbReference type="AlphaFoldDB" id="X6PEB4"/>
<evidence type="ECO:0000313" key="12">
    <source>
        <dbReference type="EMBL" id="ETO36433.1"/>
    </source>
</evidence>
<evidence type="ECO:0000256" key="3">
    <source>
        <dbReference type="ARBA" id="ARBA00022448"/>
    </source>
</evidence>
<evidence type="ECO:0000256" key="6">
    <source>
        <dbReference type="ARBA" id="ARBA00022840"/>
    </source>
</evidence>
<dbReference type="SUPFAM" id="SSF90123">
    <property type="entry name" value="ABC transporter transmembrane region"/>
    <property type="match status" value="1"/>
</dbReference>
<name>X6PEB4_RETFI</name>
<dbReference type="InterPro" id="IPR036640">
    <property type="entry name" value="ABC1_TM_sf"/>
</dbReference>
<dbReference type="PANTHER" id="PTHR24223">
    <property type="entry name" value="ATP-BINDING CASSETTE SUB-FAMILY C"/>
    <property type="match status" value="1"/>
</dbReference>
<keyword evidence="8 9" id="KW-0472">Membrane</keyword>
<evidence type="ECO:0000256" key="2">
    <source>
        <dbReference type="ARBA" id="ARBA00009726"/>
    </source>
</evidence>
<evidence type="ECO:0000256" key="1">
    <source>
        <dbReference type="ARBA" id="ARBA00004141"/>
    </source>
</evidence>
<reference evidence="12 13" key="1">
    <citation type="journal article" date="2013" name="Curr. Biol.">
        <title>The Genome of the Foraminiferan Reticulomyxa filosa.</title>
        <authorList>
            <person name="Glockner G."/>
            <person name="Hulsmann N."/>
            <person name="Schleicher M."/>
            <person name="Noegel A.A."/>
            <person name="Eichinger L."/>
            <person name="Gallinger C."/>
            <person name="Pawlowski J."/>
            <person name="Sierra R."/>
            <person name="Euteneuer U."/>
            <person name="Pillet L."/>
            <person name="Moustafa A."/>
            <person name="Platzer M."/>
            <person name="Groth M."/>
            <person name="Szafranski K."/>
            <person name="Schliwa M."/>
        </authorList>
    </citation>
    <scope>NUCLEOTIDE SEQUENCE [LARGE SCALE GENOMIC DNA]</scope>
</reference>
<dbReference type="InterPro" id="IPR050173">
    <property type="entry name" value="ABC_transporter_C-like"/>
</dbReference>
<protein>
    <submittedName>
        <fullName evidence="12">Uncharacterized protein</fullName>
    </submittedName>
</protein>
<dbReference type="Gene3D" id="1.20.1560.10">
    <property type="entry name" value="ABC transporter type 1, transmembrane domain"/>
    <property type="match status" value="1"/>
</dbReference>
<organism evidence="12 13">
    <name type="scientific">Reticulomyxa filosa</name>
    <dbReference type="NCBI Taxonomy" id="46433"/>
    <lineage>
        <taxon>Eukaryota</taxon>
        <taxon>Sar</taxon>
        <taxon>Rhizaria</taxon>
        <taxon>Retaria</taxon>
        <taxon>Foraminifera</taxon>
        <taxon>Monothalamids</taxon>
        <taxon>Reticulomyxidae</taxon>
        <taxon>Reticulomyxa</taxon>
    </lineage>
</organism>